<gene>
    <name evidence="2" type="primary">NCL1_48044</name>
    <name evidence="2" type="ORF">TNIN_470451</name>
</gene>
<name>A0A8X7BYX0_9ARAC</name>
<evidence type="ECO:0000313" key="3">
    <source>
        <dbReference type="Proteomes" id="UP000886998"/>
    </source>
</evidence>
<reference evidence="2" key="1">
    <citation type="submission" date="2020-08" db="EMBL/GenBank/DDBJ databases">
        <title>Multicomponent nature underlies the extraordinary mechanical properties of spider dragline silk.</title>
        <authorList>
            <person name="Kono N."/>
            <person name="Nakamura H."/>
            <person name="Mori M."/>
            <person name="Yoshida Y."/>
            <person name="Ohtoshi R."/>
            <person name="Malay A.D."/>
            <person name="Moran D.A.P."/>
            <person name="Tomita M."/>
            <person name="Numata K."/>
            <person name="Arakawa K."/>
        </authorList>
    </citation>
    <scope>NUCLEOTIDE SEQUENCE</scope>
</reference>
<dbReference type="Proteomes" id="UP000886998">
    <property type="component" value="Unassembled WGS sequence"/>
</dbReference>
<sequence length="242" mass="25471">MEMKTFLLLVVALPCIVTADIGSPGGQICPLSQKSCKVNSEYEGCVLDVEIPEREKKIYADMAMENTFVPSYQNISGIIEIEGDCTPSTCEGTCCTVDVCCQYENAECCSSDKCCPSLNTCCNDGCCPSLSTCCGDGCCSEGTKCCNSGCCPSKSVCCGESCCPEGSQCCNQKCCVSPSTCSGNACCSPDEKFCGGSDKWCCKTSQKCGSSFNTCGAMVFTPAFTSLLMLVAATFVSKSNFF</sequence>
<evidence type="ECO:0000256" key="1">
    <source>
        <dbReference type="SAM" id="SignalP"/>
    </source>
</evidence>
<feature type="chain" id="PRO_5036463016" evidence="1">
    <location>
        <begin position="20"/>
        <end position="242"/>
    </location>
</feature>
<dbReference type="OrthoDB" id="5152093at2759"/>
<evidence type="ECO:0000313" key="2">
    <source>
        <dbReference type="EMBL" id="GFY47747.1"/>
    </source>
</evidence>
<dbReference type="InterPro" id="IPR013140">
    <property type="entry name" value="Huwentoxin_CS1"/>
</dbReference>
<keyword evidence="1" id="KW-0732">Signal</keyword>
<accession>A0A8X7BYX0</accession>
<comment type="caution">
    <text evidence="2">The sequence shown here is derived from an EMBL/GenBank/DDBJ whole genome shotgun (WGS) entry which is preliminary data.</text>
</comment>
<keyword evidence="3" id="KW-1185">Reference proteome</keyword>
<dbReference type="AlphaFoldDB" id="A0A8X7BYX0"/>
<dbReference type="EMBL" id="BMAV01006097">
    <property type="protein sequence ID" value="GFY47747.1"/>
    <property type="molecule type" value="Genomic_DNA"/>
</dbReference>
<proteinExistence type="predicted"/>
<protein>
    <submittedName>
        <fullName evidence="2">Uncharacterized protein</fullName>
    </submittedName>
</protein>
<organism evidence="2 3">
    <name type="scientific">Trichonephila inaurata madagascariensis</name>
    <dbReference type="NCBI Taxonomy" id="2747483"/>
    <lineage>
        <taxon>Eukaryota</taxon>
        <taxon>Metazoa</taxon>
        <taxon>Ecdysozoa</taxon>
        <taxon>Arthropoda</taxon>
        <taxon>Chelicerata</taxon>
        <taxon>Arachnida</taxon>
        <taxon>Araneae</taxon>
        <taxon>Araneomorphae</taxon>
        <taxon>Entelegynae</taxon>
        <taxon>Araneoidea</taxon>
        <taxon>Nephilidae</taxon>
        <taxon>Trichonephila</taxon>
        <taxon>Trichonephila inaurata</taxon>
    </lineage>
</organism>
<feature type="signal peptide" evidence="1">
    <location>
        <begin position="1"/>
        <end position="19"/>
    </location>
</feature>
<dbReference type="PROSITE" id="PS60021">
    <property type="entry name" value="HWTX_1"/>
    <property type="match status" value="1"/>
</dbReference>